<sequence>MADIEPSTPAGVVAAIVALICASHERVRVAIDGAPASAPERLGAEVVEALAPRRGVLIRADHFWRQASLRFEDGRHDADAWLDHWLDEAALRREVLDPGVERGWVLPALRDAVTDRSLRPALVELPPNGVILVAGSALLGRGLPFDVTVHVHLSYAALARRTPEDQAWTLPALARYEREGNPTAQADLVVRADDPLRPAIARRE</sequence>
<gene>
    <name evidence="1" type="ORF">UFOPK3772_03008</name>
</gene>
<name>A0A6J7LHD9_9ZZZZ</name>
<reference evidence="1" key="1">
    <citation type="submission" date="2020-05" db="EMBL/GenBank/DDBJ databases">
        <authorList>
            <person name="Chiriac C."/>
            <person name="Salcher M."/>
            <person name="Ghai R."/>
            <person name="Kavagutti S V."/>
        </authorList>
    </citation>
    <scope>NUCLEOTIDE SEQUENCE</scope>
</reference>
<dbReference type="EMBL" id="CAFBNE010000146">
    <property type="protein sequence ID" value="CAB4967678.1"/>
    <property type="molecule type" value="Genomic_DNA"/>
</dbReference>
<organism evidence="1">
    <name type="scientific">freshwater metagenome</name>
    <dbReference type="NCBI Taxonomy" id="449393"/>
    <lineage>
        <taxon>unclassified sequences</taxon>
        <taxon>metagenomes</taxon>
        <taxon>ecological metagenomes</taxon>
    </lineage>
</organism>
<dbReference type="AlphaFoldDB" id="A0A6J7LHD9"/>
<dbReference type="Gene3D" id="3.40.50.300">
    <property type="entry name" value="P-loop containing nucleotide triphosphate hydrolases"/>
    <property type="match status" value="1"/>
</dbReference>
<dbReference type="InterPro" id="IPR027417">
    <property type="entry name" value="P-loop_NTPase"/>
</dbReference>
<accession>A0A6J7LHD9</accession>
<evidence type="ECO:0000313" key="1">
    <source>
        <dbReference type="EMBL" id="CAB4967678.1"/>
    </source>
</evidence>
<protein>
    <submittedName>
        <fullName evidence="1">Unannotated protein</fullName>
    </submittedName>
</protein>
<proteinExistence type="predicted"/>